<feature type="binding site" evidence="6">
    <location>
        <position position="189"/>
    </location>
    <ligand>
        <name>FAD</name>
        <dbReference type="ChEBI" id="CHEBI:57692"/>
    </ligand>
</feature>
<evidence type="ECO:0000256" key="7">
    <source>
        <dbReference type="SAM" id="SignalP"/>
    </source>
</evidence>
<dbReference type="Pfam" id="PF01266">
    <property type="entry name" value="DAO"/>
    <property type="match status" value="1"/>
</dbReference>
<comment type="similarity">
    <text evidence="2">Belongs to the DAMOX/DASOX family.</text>
</comment>
<dbReference type="GO" id="GO:0005737">
    <property type="term" value="C:cytoplasm"/>
    <property type="evidence" value="ECO:0007669"/>
    <property type="project" value="TreeGrafter"/>
</dbReference>
<dbReference type="OrthoDB" id="2015447at2759"/>
<feature type="binding site" evidence="6">
    <location>
        <position position="324"/>
    </location>
    <ligand>
        <name>D-dopa</name>
        <dbReference type="ChEBI" id="CHEBI:149689"/>
    </ligand>
</feature>
<evidence type="ECO:0000256" key="2">
    <source>
        <dbReference type="ARBA" id="ARBA00006730"/>
    </source>
</evidence>
<dbReference type="GO" id="GO:0071949">
    <property type="term" value="F:FAD binding"/>
    <property type="evidence" value="ECO:0007669"/>
    <property type="project" value="InterPro"/>
</dbReference>
<dbReference type="InterPro" id="IPR006076">
    <property type="entry name" value="FAD-dep_OxRdtase"/>
</dbReference>
<dbReference type="PROSITE" id="PS00677">
    <property type="entry name" value="DAO"/>
    <property type="match status" value="1"/>
</dbReference>
<evidence type="ECO:0000313" key="10">
    <source>
        <dbReference type="Proteomes" id="UP000813444"/>
    </source>
</evidence>
<sequence length="347" mass="38291">MPFFLVIGAGVVGLVTALELRARYPEAKIVIAAKYLPGDSAKDYTSAWGGANWFPAARDNGPHEDWEAITYRKFKEIAVTRPESGIQPMNIRWHYEQPIEDVGIMTPATGKLWFEELVGGLKKIEQEELPDGCAFGFEMASFVINVQQYLPWLQSEALKLGIPVHRRVFRHIKEAFEAYPNTTAVFNCTGIGALKLGGVEDNKIFSARGQIILVEGPAEPLRKMYFRAPHRDGEATHIFPRGERGGVILGGCRQKHNWDGEADLEFAEAIKKRCCALAPQLGKPEDLRVIKHGVGLRPGREGGARVASELIDGKLVIHNYGAGGTGFQAAWGMAQYAANLLPKQSRL</sequence>
<protein>
    <recommendedName>
        <fullName evidence="8">FAD dependent oxidoreductase domain-containing protein</fullName>
    </recommendedName>
</protein>
<feature type="domain" description="FAD dependent oxidoreductase" evidence="8">
    <location>
        <begin position="5"/>
        <end position="340"/>
    </location>
</feature>
<dbReference type="InterPro" id="IPR023209">
    <property type="entry name" value="DAO"/>
</dbReference>
<evidence type="ECO:0000256" key="4">
    <source>
        <dbReference type="ARBA" id="ARBA00022827"/>
    </source>
</evidence>
<evidence type="ECO:0000313" key="9">
    <source>
        <dbReference type="EMBL" id="KAH7322455.1"/>
    </source>
</evidence>
<accession>A0A8K0SVK7</accession>
<feature type="chain" id="PRO_5035461755" description="FAD dependent oxidoreductase domain-containing protein" evidence="7">
    <location>
        <begin position="18"/>
        <end position="347"/>
    </location>
</feature>
<organism evidence="9 10">
    <name type="scientific">Stachybotrys elegans</name>
    <dbReference type="NCBI Taxonomy" id="80388"/>
    <lineage>
        <taxon>Eukaryota</taxon>
        <taxon>Fungi</taxon>
        <taxon>Dikarya</taxon>
        <taxon>Ascomycota</taxon>
        <taxon>Pezizomycotina</taxon>
        <taxon>Sordariomycetes</taxon>
        <taxon>Hypocreomycetidae</taxon>
        <taxon>Hypocreales</taxon>
        <taxon>Stachybotryaceae</taxon>
        <taxon>Stachybotrys</taxon>
    </lineage>
</organism>
<name>A0A8K0SVK7_9HYPO</name>
<dbReference type="AlphaFoldDB" id="A0A8K0SVK7"/>
<dbReference type="Gene3D" id="3.30.9.10">
    <property type="entry name" value="D-Amino Acid Oxidase, subunit A, domain 2"/>
    <property type="match status" value="1"/>
</dbReference>
<dbReference type="PANTHER" id="PTHR11530">
    <property type="entry name" value="D-AMINO ACID OXIDASE"/>
    <property type="match status" value="1"/>
</dbReference>
<reference evidence="9" key="1">
    <citation type="journal article" date="2021" name="Nat. Commun.">
        <title>Genetic determinants of endophytism in the Arabidopsis root mycobiome.</title>
        <authorList>
            <person name="Mesny F."/>
            <person name="Miyauchi S."/>
            <person name="Thiergart T."/>
            <person name="Pickel B."/>
            <person name="Atanasova L."/>
            <person name="Karlsson M."/>
            <person name="Huettel B."/>
            <person name="Barry K.W."/>
            <person name="Haridas S."/>
            <person name="Chen C."/>
            <person name="Bauer D."/>
            <person name="Andreopoulos W."/>
            <person name="Pangilinan J."/>
            <person name="LaButti K."/>
            <person name="Riley R."/>
            <person name="Lipzen A."/>
            <person name="Clum A."/>
            <person name="Drula E."/>
            <person name="Henrissat B."/>
            <person name="Kohler A."/>
            <person name="Grigoriev I.V."/>
            <person name="Martin F.M."/>
            <person name="Hacquard S."/>
        </authorList>
    </citation>
    <scope>NUCLEOTIDE SEQUENCE</scope>
    <source>
        <strain evidence="9">MPI-CAGE-CH-0235</strain>
    </source>
</reference>
<feature type="binding site" evidence="6">
    <location>
        <position position="297"/>
    </location>
    <ligand>
        <name>D-dopa</name>
        <dbReference type="ChEBI" id="CHEBI:149689"/>
    </ligand>
</feature>
<evidence type="ECO:0000259" key="8">
    <source>
        <dbReference type="Pfam" id="PF01266"/>
    </source>
</evidence>
<keyword evidence="10" id="KW-1185">Reference proteome</keyword>
<keyword evidence="5" id="KW-0560">Oxidoreductase</keyword>
<keyword evidence="7" id="KW-0732">Signal</keyword>
<dbReference type="SUPFAM" id="SSF51971">
    <property type="entry name" value="Nucleotide-binding domain"/>
    <property type="match status" value="1"/>
</dbReference>
<dbReference type="PANTHER" id="PTHR11530:SF16">
    <property type="entry name" value="D-AMINO ACID OXIDASE (AFU_ORTHOLOGUE AFUA_5G11290)"/>
    <property type="match status" value="1"/>
</dbReference>
<feature type="signal peptide" evidence="7">
    <location>
        <begin position="1"/>
        <end position="17"/>
    </location>
</feature>
<dbReference type="SUPFAM" id="SSF54373">
    <property type="entry name" value="FAD-linked reductases, C-terminal domain"/>
    <property type="match status" value="1"/>
</dbReference>
<evidence type="ECO:0000256" key="3">
    <source>
        <dbReference type="ARBA" id="ARBA00022630"/>
    </source>
</evidence>
<gene>
    <name evidence="9" type="ORF">B0I35DRAFT_389355</name>
</gene>
<dbReference type="Proteomes" id="UP000813444">
    <property type="component" value="Unassembled WGS sequence"/>
</dbReference>
<evidence type="ECO:0000256" key="1">
    <source>
        <dbReference type="ARBA" id="ARBA00001974"/>
    </source>
</evidence>
<keyword evidence="4 6" id="KW-0274">FAD</keyword>
<evidence type="ECO:0000256" key="6">
    <source>
        <dbReference type="PIRSR" id="PIRSR000189-1"/>
    </source>
</evidence>
<dbReference type="EMBL" id="JAGPNK010000004">
    <property type="protein sequence ID" value="KAH7322455.1"/>
    <property type="molecule type" value="Genomic_DNA"/>
</dbReference>
<dbReference type="PIRSF" id="PIRSF000189">
    <property type="entry name" value="D-aa_oxidase"/>
    <property type="match status" value="1"/>
</dbReference>
<proteinExistence type="inferred from homology"/>
<dbReference type="GO" id="GO:0019478">
    <property type="term" value="P:D-amino acid catabolic process"/>
    <property type="evidence" value="ECO:0007669"/>
    <property type="project" value="TreeGrafter"/>
</dbReference>
<feature type="binding site" evidence="6">
    <location>
        <begin position="45"/>
        <end position="46"/>
    </location>
    <ligand>
        <name>FAD</name>
        <dbReference type="ChEBI" id="CHEBI:57692"/>
    </ligand>
</feature>
<dbReference type="InterPro" id="IPR006181">
    <property type="entry name" value="D-amino_acid_oxidase_CS"/>
</dbReference>
<dbReference type="Gene3D" id="3.40.50.720">
    <property type="entry name" value="NAD(P)-binding Rossmann-like Domain"/>
    <property type="match status" value="1"/>
</dbReference>
<comment type="cofactor">
    <cofactor evidence="1 6">
        <name>FAD</name>
        <dbReference type="ChEBI" id="CHEBI:57692"/>
    </cofactor>
</comment>
<keyword evidence="3" id="KW-0285">Flavoprotein</keyword>
<evidence type="ECO:0000256" key="5">
    <source>
        <dbReference type="ARBA" id="ARBA00023002"/>
    </source>
</evidence>
<comment type="caution">
    <text evidence="9">The sequence shown here is derived from an EMBL/GenBank/DDBJ whole genome shotgun (WGS) entry which is preliminary data.</text>
</comment>
<dbReference type="GO" id="GO:0003884">
    <property type="term" value="F:D-amino-acid oxidase activity"/>
    <property type="evidence" value="ECO:0007669"/>
    <property type="project" value="InterPro"/>
</dbReference>